<comment type="pathway">
    <text evidence="2 12">One-carbon metabolism; tetrahydrofolate interconversion.</text>
</comment>
<comment type="similarity">
    <text evidence="3 12">Belongs to the methylenetetrahydrofolate reductase family.</text>
</comment>
<dbReference type="GO" id="GO:0035999">
    <property type="term" value="P:tetrahydrofolate interconversion"/>
    <property type="evidence" value="ECO:0007669"/>
    <property type="project" value="UniProtKB-UniPathway"/>
</dbReference>
<reference evidence="13 14" key="1">
    <citation type="submission" date="2019-07" db="EMBL/GenBank/DDBJ databases">
        <title>Whole genome shotgun sequence of Skermanella aerolata NBRC 106429.</title>
        <authorList>
            <person name="Hosoyama A."/>
            <person name="Uohara A."/>
            <person name="Ohji S."/>
            <person name="Ichikawa N."/>
        </authorList>
    </citation>
    <scope>NUCLEOTIDE SEQUENCE [LARGE SCALE GENOMIC DNA]</scope>
    <source>
        <strain evidence="13 14">NBRC 106429</strain>
    </source>
</reference>
<keyword evidence="8" id="KW-0520">NAD</keyword>
<keyword evidence="7 12" id="KW-0560">Oxidoreductase</keyword>
<keyword evidence="6 12" id="KW-0274">FAD</keyword>
<dbReference type="InterPro" id="IPR029041">
    <property type="entry name" value="FAD-linked_oxidoreductase-like"/>
</dbReference>
<comment type="cofactor">
    <cofactor evidence="1 12">
        <name>FAD</name>
        <dbReference type="ChEBI" id="CHEBI:57692"/>
    </cofactor>
</comment>
<evidence type="ECO:0000256" key="8">
    <source>
        <dbReference type="ARBA" id="ARBA00023027"/>
    </source>
</evidence>
<dbReference type="UniPathway" id="UPA00193"/>
<dbReference type="InterPro" id="IPR004620">
    <property type="entry name" value="MTHF_reductase_bac"/>
</dbReference>
<dbReference type="Gene3D" id="3.20.20.220">
    <property type="match status" value="1"/>
</dbReference>
<dbReference type="GO" id="GO:0005829">
    <property type="term" value="C:cytosol"/>
    <property type="evidence" value="ECO:0007669"/>
    <property type="project" value="InterPro"/>
</dbReference>
<dbReference type="Proteomes" id="UP000321523">
    <property type="component" value="Unassembled WGS sequence"/>
</dbReference>
<keyword evidence="14" id="KW-1185">Reference proteome</keyword>
<comment type="catalytic activity">
    <reaction evidence="11">
        <text>(6S)-5-methyl-5,6,7,8-tetrahydrofolate + NAD(+) = (6R)-5,10-methylene-5,6,7,8-tetrahydrofolate + NADH + H(+)</text>
        <dbReference type="Rhea" id="RHEA:19821"/>
        <dbReference type="ChEBI" id="CHEBI:15378"/>
        <dbReference type="ChEBI" id="CHEBI:15636"/>
        <dbReference type="ChEBI" id="CHEBI:18608"/>
        <dbReference type="ChEBI" id="CHEBI:57540"/>
        <dbReference type="ChEBI" id="CHEBI:57945"/>
        <dbReference type="EC" id="1.5.1.54"/>
    </reaction>
    <physiologicalReaction direction="right-to-left" evidence="11">
        <dbReference type="Rhea" id="RHEA:19823"/>
    </physiologicalReaction>
</comment>
<dbReference type="EC" id="1.5.1.54" evidence="12"/>
<evidence type="ECO:0000256" key="9">
    <source>
        <dbReference type="ARBA" id="ARBA00023167"/>
    </source>
</evidence>
<dbReference type="SUPFAM" id="SSF51730">
    <property type="entry name" value="FAD-linked oxidoreductase"/>
    <property type="match status" value="1"/>
</dbReference>
<keyword evidence="9" id="KW-0486">Methionine biosynthesis</keyword>
<evidence type="ECO:0000256" key="2">
    <source>
        <dbReference type="ARBA" id="ARBA00004777"/>
    </source>
</evidence>
<dbReference type="NCBIfam" id="TIGR00676">
    <property type="entry name" value="fadh2"/>
    <property type="match status" value="1"/>
</dbReference>
<evidence type="ECO:0000313" key="13">
    <source>
        <dbReference type="EMBL" id="GEO40217.1"/>
    </source>
</evidence>
<dbReference type="NCBIfam" id="NF006950">
    <property type="entry name" value="PRK09432.1"/>
    <property type="match status" value="1"/>
</dbReference>
<comment type="pathway">
    <text evidence="10">Amino-acid biosynthesis; L-methionine biosynthesis via de novo pathway.</text>
</comment>
<dbReference type="PANTHER" id="PTHR45754:SF3">
    <property type="entry name" value="METHYLENETETRAHYDROFOLATE REDUCTASE (NADPH)"/>
    <property type="match status" value="1"/>
</dbReference>
<proteinExistence type="inferred from homology"/>
<gene>
    <name evidence="13" type="ORF">SAE02_43650</name>
</gene>
<evidence type="ECO:0000256" key="4">
    <source>
        <dbReference type="ARBA" id="ARBA00022605"/>
    </source>
</evidence>
<evidence type="ECO:0000256" key="3">
    <source>
        <dbReference type="ARBA" id="ARBA00006743"/>
    </source>
</evidence>
<dbReference type="AlphaFoldDB" id="A0A512DUR3"/>
<dbReference type="CDD" id="cd00537">
    <property type="entry name" value="MTHFR"/>
    <property type="match status" value="1"/>
</dbReference>
<dbReference type="GO" id="GO:0071949">
    <property type="term" value="F:FAD binding"/>
    <property type="evidence" value="ECO:0007669"/>
    <property type="project" value="TreeGrafter"/>
</dbReference>
<evidence type="ECO:0000256" key="6">
    <source>
        <dbReference type="ARBA" id="ARBA00022827"/>
    </source>
</evidence>
<evidence type="ECO:0000256" key="12">
    <source>
        <dbReference type="RuleBase" id="RU003862"/>
    </source>
</evidence>
<evidence type="ECO:0000256" key="7">
    <source>
        <dbReference type="ARBA" id="ARBA00023002"/>
    </source>
</evidence>
<comment type="caution">
    <text evidence="13">The sequence shown here is derived from an EMBL/GenBank/DDBJ whole genome shotgun (WGS) entry which is preliminary data.</text>
</comment>
<dbReference type="InterPro" id="IPR003171">
    <property type="entry name" value="Mehydrof_redctse-like"/>
</dbReference>
<evidence type="ECO:0000256" key="11">
    <source>
        <dbReference type="ARBA" id="ARBA00048628"/>
    </source>
</evidence>
<evidence type="ECO:0000256" key="1">
    <source>
        <dbReference type="ARBA" id="ARBA00001974"/>
    </source>
</evidence>
<dbReference type="Pfam" id="PF02219">
    <property type="entry name" value="MTHFR"/>
    <property type="match status" value="1"/>
</dbReference>
<organism evidence="13 14">
    <name type="scientific">Skermanella aerolata</name>
    <dbReference type="NCBI Taxonomy" id="393310"/>
    <lineage>
        <taxon>Bacteria</taxon>
        <taxon>Pseudomonadati</taxon>
        <taxon>Pseudomonadota</taxon>
        <taxon>Alphaproteobacteria</taxon>
        <taxon>Rhodospirillales</taxon>
        <taxon>Azospirillaceae</taxon>
        <taxon>Skermanella</taxon>
    </lineage>
</organism>
<evidence type="ECO:0000256" key="10">
    <source>
        <dbReference type="ARBA" id="ARBA00034478"/>
    </source>
</evidence>
<dbReference type="GO" id="GO:0009086">
    <property type="term" value="P:methionine biosynthetic process"/>
    <property type="evidence" value="ECO:0007669"/>
    <property type="project" value="UniProtKB-KW"/>
</dbReference>
<keyword evidence="4" id="KW-0028">Amino-acid biosynthesis</keyword>
<evidence type="ECO:0000313" key="14">
    <source>
        <dbReference type="Proteomes" id="UP000321523"/>
    </source>
</evidence>
<protein>
    <recommendedName>
        <fullName evidence="12">Methylenetetrahydrofolate reductase</fullName>
        <ecNumber evidence="12">1.5.1.54</ecNumber>
    </recommendedName>
</protein>
<accession>A0A512DUR3</accession>
<evidence type="ECO:0000256" key="5">
    <source>
        <dbReference type="ARBA" id="ARBA00022630"/>
    </source>
</evidence>
<dbReference type="GO" id="GO:0106312">
    <property type="term" value="F:methylenetetrahydrofolate reductase (NADH) activity"/>
    <property type="evidence" value="ECO:0007669"/>
    <property type="project" value="UniProtKB-EC"/>
</dbReference>
<keyword evidence="5 12" id="KW-0285">Flavoprotein</keyword>
<dbReference type="EMBL" id="BJYZ01000020">
    <property type="protein sequence ID" value="GEO40217.1"/>
    <property type="molecule type" value="Genomic_DNA"/>
</dbReference>
<dbReference type="OrthoDB" id="9812555at2"/>
<dbReference type="PANTHER" id="PTHR45754">
    <property type="entry name" value="METHYLENETETRAHYDROFOLATE REDUCTASE"/>
    <property type="match status" value="1"/>
</dbReference>
<sequence>MSLAALGLAPDSSTIARTGLRLGTPLPADLAVSFEFFPPKTEKMEQTLWQAVHKLAPLQPEFVSVTYGAGGSTRERTHATVCRLQKETGLRAAAHLTCVGATRDEIDAIARTYWDSGIRHIVALRGDPPTGVGTAYEPYPGGYAYAADLVEGLKRVADFEISVAAYPESHPQATSPQHDLDNLKRKIDAGATRAISQFFFDSEAYLRFVERAAAAGITVPIVPGILPITNFTRAIEFSASCGASIPAWMAELFSGLDSDPDTRHLVAATVAVEQCRQLHAEGVKNFHFYTLNRAELTVGICHMLGVRPKQPAEATAG</sequence>
<name>A0A512DUR3_9PROT</name>